<comment type="caution">
    <text evidence="1">The sequence shown here is derived from an EMBL/GenBank/DDBJ whole genome shotgun (WGS) entry which is preliminary data.</text>
</comment>
<evidence type="ECO:0000313" key="1">
    <source>
        <dbReference type="EMBL" id="GIY36730.1"/>
    </source>
</evidence>
<dbReference type="EMBL" id="BPLR01010081">
    <property type="protein sequence ID" value="GIY36730.1"/>
    <property type="molecule type" value="Genomic_DNA"/>
</dbReference>
<reference evidence="1 2" key="1">
    <citation type="submission" date="2021-06" db="EMBL/GenBank/DDBJ databases">
        <title>Caerostris extrusa draft genome.</title>
        <authorList>
            <person name="Kono N."/>
            <person name="Arakawa K."/>
        </authorList>
    </citation>
    <scope>NUCLEOTIDE SEQUENCE [LARGE SCALE GENOMIC DNA]</scope>
</reference>
<organism evidence="1 2">
    <name type="scientific">Caerostris extrusa</name>
    <name type="common">Bark spider</name>
    <name type="synonym">Caerostris bankana</name>
    <dbReference type="NCBI Taxonomy" id="172846"/>
    <lineage>
        <taxon>Eukaryota</taxon>
        <taxon>Metazoa</taxon>
        <taxon>Ecdysozoa</taxon>
        <taxon>Arthropoda</taxon>
        <taxon>Chelicerata</taxon>
        <taxon>Arachnida</taxon>
        <taxon>Araneae</taxon>
        <taxon>Araneomorphae</taxon>
        <taxon>Entelegynae</taxon>
        <taxon>Araneoidea</taxon>
        <taxon>Araneidae</taxon>
        <taxon>Caerostris</taxon>
    </lineage>
</organism>
<proteinExistence type="predicted"/>
<dbReference type="Proteomes" id="UP001054945">
    <property type="component" value="Unassembled WGS sequence"/>
</dbReference>
<evidence type="ECO:0000313" key="2">
    <source>
        <dbReference type="Proteomes" id="UP001054945"/>
    </source>
</evidence>
<accession>A0AAV4SSK2</accession>
<dbReference type="AlphaFoldDB" id="A0AAV4SSK2"/>
<sequence>MANFRINQSLRSANTMMFHGQQLPFNVPQRQASILFGNLLDHLVLEEHSLLVLILNGKRVTRFRVSRHPVRIFGEIDK</sequence>
<keyword evidence="2" id="KW-1185">Reference proteome</keyword>
<protein>
    <submittedName>
        <fullName evidence="1">Uncharacterized protein</fullName>
    </submittedName>
</protein>
<name>A0AAV4SSK2_CAEEX</name>
<gene>
    <name evidence="1" type="ORF">CEXT_524641</name>
</gene>